<reference evidence="2" key="1">
    <citation type="submission" date="2020-06" db="EMBL/GenBank/DDBJ databases">
        <title>Draft genome of Bugula neritina, a colonial animal packing powerful symbionts and potential medicines.</title>
        <authorList>
            <person name="Rayko M."/>
        </authorList>
    </citation>
    <scope>NUCLEOTIDE SEQUENCE [LARGE SCALE GENOMIC DNA]</scope>
    <source>
        <strain evidence="2">Kwan_BN1</strain>
    </source>
</reference>
<accession>A0A7J7KEE9</accession>
<keyword evidence="1" id="KW-0175">Coiled coil</keyword>
<dbReference type="EMBL" id="VXIV02000700">
    <property type="protein sequence ID" value="KAF6036573.1"/>
    <property type="molecule type" value="Genomic_DNA"/>
</dbReference>
<feature type="coiled-coil region" evidence="1">
    <location>
        <begin position="102"/>
        <end position="129"/>
    </location>
</feature>
<keyword evidence="3" id="KW-1185">Reference proteome</keyword>
<name>A0A7J7KEE9_BUGNE</name>
<evidence type="ECO:0000313" key="2">
    <source>
        <dbReference type="EMBL" id="KAF6036573.1"/>
    </source>
</evidence>
<dbReference type="Proteomes" id="UP000593567">
    <property type="component" value="Unassembled WGS sequence"/>
</dbReference>
<sequence length="153" mass="17625">MATKKHELHEKSDAIHLEYDNVSRVTYRVLLVEEQNSCDAAIQSLLTTTKDVQAEILTCQRDMENHVEAHQSEMMAKNMTKKDIMKDNEQLEIVLSDETAAQGKLLEEIDKLKDRKTAIKEEAKADEARYQKMLDLEKAGYLRLDELKAALFE</sequence>
<protein>
    <submittedName>
        <fullName evidence="2">Uncharacterized protein</fullName>
    </submittedName>
</protein>
<dbReference type="AlphaFoldDB" id="A0A7J7KEE9"/>
<comment type="caution">
    <text evidence="2">The sequence shown here is derived from an EMBL/GenBank/DDBJ whole genome shotgun (WGS) entry which is preliminary data.</text>
</comment>
<proteinExistence type="predicted"/>
<gene>
    <name evidence="2" type="ORF">EB796_005107</name>
</gene>
<evidence type="ECO:0000256" key="1">
    <source>
        <dbReference type="SAM" id="Coils"/>
    </source>
</evidence>
<organism evidence="2 3">
    <name type="scientific">Bugula neritina</name>
    <name type="common">Brown bryozoan</name>
    <name type="synonym">Sertularia neritina</name>
    <dbReference type="NCBI Taxonomy" id="10212"/>
    <lineage>
        <taxon>Eukaryota</taxon>
        <taxon>Metazoa</taxon>
        <taxon>Spiralia</taxon>
        <taxon>Lophotrochozoa</taxon>
        <taxon>Bryozoa</taxon>
        <taxon>Gymnolaemata</taxon>
        <taxon>Cheilostomatida</taxon>
        <taxon>Flustrina</taxon>
        <taxon>Buguloidea</taxon>
        <taxon>Bugulidae</taxon>
        <taxon>Bugula</taxon>
    </lineage>
</organism>
<evidence type="ECO:0000313" key="3">
    <source>
        <dbReference type="Proteomes" id="UP000593567"/>
    </source>
</evidence>